<accession>A0A7N1A7Q2</accession>
<dbReference type="AlphaFoldDB" id="A0A7N1A7Q2"/>
<evidence type="ECO:0000256" key="1">
    <source>
        <dbReference type="SAM" id="MobiDB-lite"/>
    </source>
</evidence>
<feature type="compositionally biased region" description="Polar residues" evidence="1">
    <location>
        <begin position="1"/>
        <end position="28"/>
    </location>
</feature>
<feature type="region of interest" description="Disordered" evidence="1">
    <location>
        <begin position="1"/>
        <end position="33"/>
    </location>
</feature>
<proteinExistence type="predicted"/>
<dbReference type="EnsemblPlants" id="Kaladp0957s0001.1.v1.1">
    <property type="protein sequence ID" value="Kaladp0957s0001.1.v1.1.CDS.1"/>
    <property type="gene ID" value="Kaladp0957s0001.v1.1"/>
</dbReference>
<protein>
    <submittedName>
        <fullName evidence="2">Uncharacterized protein</fullName>
    </submittedName>
</protein>
<keyword evidence="3" id="KW-1185">Reference proteome</keyword>
<dbReference type="Gramene" id="Kaladp0957s0001.1.v1.1">
    <property type="protein sequence ID" value="Kaladp0957s0001.1.v1.1.CDS.1"/>
    <property type="gene ID" value="Kaladp0957s0001.v1.1"/>
</dbReference>
<dbReference type="Proteomes" id="UP000594263">
    <property type="component" value="Unplaced"/>
</dbReference>
<evidence type="ECO:0000313" key="2">
    <source>
        <dbReference type="EnsemblPlants" id="Kaladp0957s0001.1.v1.1.CDS.1"/>
    </source>
</evidence>
<evidence type="ECO:0000313" key="3">
    <source>
        <dbReference type="Proteomes" id="UP000594263"/>
    </source>
</evidence>
<reference evidence="2" key="1">
    <citation type="submission" date="2021-01" db="UniProtKB">
        <authorList>
            <consortium name="EnsemblPlants"/>
        </authorList>
    </citation>
    <scope>IDENTIFICATION</scope>
</reference>
<name>A0A7N1A7Q2_KALFE</name>
<sequence>MTLANSTSFGVSGITSFTAPSAQKTSAHSARRGVLASSRTLTPFIDSVTLAHPKKLPRAMSRCPIPSPPKKAFPLLEFIKLLIFNYNLIKSSIHLSLIFNYNL</sequence>
<organism evidence="2 3">
    <name type="scientific">Kalanchoe fedtschenkoi</name>
    <name type="common">Lavender scallops</name>
    <name type="synonym">South American air plant</name>
    <dbReference type="NCBI Taxonomy" id="63787"/>
    <lineage>
        <taxon>Eukaryota</taxon>
        <taxon>Viridiplantae</taxon>
        <taxon>Streptophyta</taxon>
        <taxon>Embryophyta</taxon>
        <taxon>Tracheophyta</taxon>
        <taxon>Spermatophyta</taxon>
        <taxon>Magnoliopsida</taxon>
        <taxon>eudicotyledons</taxon>
        <taxon>Gunneridae</taxon>
        <taxon>Pentapetalae</taxon>
        <taxon>Saxifragales</taxon>
        <taxon>Crassulaceae</taxon>
        <taxon>Kalanchoe</taxon>
    </lineage>
</organism>